<gene>
    <name evidence="2" type="ORF">ACFOHL_16685</name>
</gene>
<protein>
    <submittedName>
        <fullName evidence="2">Amidohydrolase family protein</fullName>
    </submittedName>
</protein>
<name>A0ABV7FVI8_9ALTE</name>
<dbReference type="Gene3D" id="3.40.50.10910">
    <property type="entry name" value="Amidohydrolase"/>
    <property type="match status" value="1"/>
</dbReference>
<dbReference type="InterPro" id="IPR006680">
    <property type="entry name" value="Amidohydro-rel"/>
</dbReference>
<dbReference type="Gene3D" id="2.30.40.10">
    <property type="entry name" value="Urease, subunit C, domain 1"/>
    <property type="match status" value="1"/>
</dbReference>
<dbReference type="PANTHER" id="PTHR43135">
    <property type="entry name" value="ALPHA-D-RIBOSE 1-METHYLPHOSPHONATE 5-TRIPHOSPHATE DIPHOSPHATASE"/>
    <property type="match status" value="1"/>
</dbReference>
<dbReference type="PANTHER" id="PTHR43135:SF3">
    <property type="entry name" value="ALPHA-D-RIBOSE 1-METHYLPHOSPHONATE 5-TRIPHOSPHATE DIPHOSPHATASE"/>
    <property type="match status" value="1"/>
</dbReference>
<feature type="domain" description="Amidohydrolase-related" evidence="1">
    <location>
        <begin position="91"/>
        <end position="433"/>
    </location>
</feature>
<dbReference type="EMBL" id="JBHRSW010000047">
    <property type="protein sequence ID" value="MFC3123261.1"/>
    <property type="molecule type" value="Genomic_DNA"/>
</dbReference>
<organism evidence="2 3">
    <name type="scientific">Agaribacter flavus</name>
    <dbReference type="NCBI Taxonomy" id="1902781"/>
    <lineage>
        <taxon>Bacteria</taxon>
        <taxon>Pseudomonadati</taxon>
        <taxon>Pseudomonadota</taxon>
        <taxon>Gammaproteobacteria</taxon>
        <taxon>Alteromonadales</taxon>
        <taxon>Alteromonadaceae</taxon>
        <taxon>Agaribacter</taxon>
    </lineage>
</organism>
<proteinExistence type="predicted"/>
<evidence type="ECO:0000313" key="2">
    <source>
        <dbReference type="EMBL" id="MFC3123261.1"/>
    </source>
</evidence>
<dbReference type="SUPFAM" id="SSF51338">
    <property type="entry name" value="Composite domain of metallo-dependent hydrolases"/>
    <property type="match status" value="1"/>
</dbReference>
<dbReference type="SUPFAM" id="SSF51556">
    <property type="entry name" value="Metallo-dependent hydrolases"/>
    <property type="match status" value="1"/>
</dbReference>
<evidence type="ECO:0000313" key="3">
    <source>
        <dbReference type="Proteomes" id="UP001595478"/>
    </source>
</evidence>
<dbReference type="Gene3D" id="1.20.58.520">
    <property type="entry name" value="Amidohydrolase"/>
    <property type="match status" value="1"/>
</dbReference>
<dbReference type="RefSeq" id="WP_376921373.1">
    <property type="nucleotide sequence ID" value="NZ_JBHRSW010000047.1"/>
</dbReference>
<comment type="caution">
    <text evidence="2">The sequence shown here is derived from an EMBL/GenBank/DDBJ whole genome shotgun (WGS) entry which is preliminary data.</text>
</comment>
<dbReference type="InterPro" id="IPR032466">
    <property type="entry name" value="Metal_Hydrolase"/>
</dbReference>
<accession>A0ABV7FVI8</accession>
<dbReference type="Gene3D" id="3.30.110.90">
    <property type="entry name" value="Amidohydrolase"/>
    <property type="match status" value="1"/>
</dbReference>
<dbReference type="Pfam" id="PF01979">
    <property type="entry name" value="Amidohydro_1"/>
    <property type="match status" value="1"/>
</dbReference>
<dbReference type="Proteomes" id="UP001595478">
    <property type="component" value="Unassembled WGS sequence"/>
</dbReference>
<keyword evidence="3" id="KW-1185">Reference proteome</keyword>
<reference evidence="3" key="1">
    <citation type="journal article" date="2019" name="Int. J. Syst. Evol. Microbiol.">
        <title>The Global Catalogue of Microorganisms (GCM) 10K type strain sequencing project: providing services to taxonomists for standard genome sequencing and annotation.</title>
        <authorList>
            <consortium name="The Broad Institute Genomics Platform"/>
            <consortium name="The Broad Institute Genome Sequencing Center for Infectious Disease"/>
            <person name="Wu L."/>
            <person name="Ma J."/>
        </authorList>
    </citation>
    <scope>NUCLEOTIDE SEQUENCE [LARGE SCALE GENOMIC DNA]</scope>
    <source>
        <strain evidence="3">KCTC 52473</strain>
    </source>
</reference>
<sequence length="463" mass="51065">MNFSTSTTTIKHALLALALLLLALTQRAYGKPIYTGHEFVVTNVNIIDVKNKLVIPHQNIHVRNRKIIAISDYNPKHLPLDIALIEGRNGYITPGLIDMHVHMYEPAAFTIALSHGVTHVRIMNGVPAHLEWREALIDGRMIGSTVTVSSPIVSGYDDAPLHRTVHTADQAREAANEFAEAGYDLIKVYGNLNQEALNALVDEAHKLGMPLGKHGPHASGDMPISTLAGFQSFEHAEDIYQGPLNYQRDEALLPPIIDDLKATGVPITPTLNIFNQLTMISAQKQAYLDSLPEEYTSSIIALEAKRNQVARWLKASEAMVKHNQTTLAFLLTITQKLHEAAIPLLVGSDSGVLLSPHGLATHKEMQLLEKAGLSRFEVLEAATVNPAKALGMDRHIGQVTEGYNADFIYSRGNPLEDLNVLVNPDAVVKRGRWFDASQLTERRNMAIENRSFWGELGTLIEAY</sequence>
<dbReference type="InterPro" id="IPR011059">
    <property type="entry name" value="Metal-dep_hydrolase_composite"/>
</dbReference>
<dbReference type="InterPro" id="IPR051781">
    <property type="entry name" value="Metallo-dep_Hydrolase"/>
</dbReference>
<evidence type="ECO:0000259" key="1">
    <source>
        <dbReference type="Pfam" id="PF01979"/>
    </source>
</evidence>